<proteinExistence type="predicted"/>
<evidence type="ECO:0000313" key="1">
    <source>
        <dbReference type="EMBL" id="MCS0629662.1"/>
    </source>
</evidence>
<dbReference type="EMBL" id="JANUHC010000003">
    <property type="protein sequence ID" value="MCS0629662.1"/>
    <property type="molecule type" value="Genomic_DNA"/>
</dbReference>
<reference evidence="1" key="1">
    <citation type="submission" date="2022-08" db="EMBL/GenBank/DDBJ databases">
        <title>Reclassification of Massilia species as members of the genera Telluria, Duganella, Pseudoduganella, Mokoshia gen. nov. and Zemynaea gen. nov. using orthogonal and non-orthogonal genome-based approaches.</title>
        <authorList>
            <person name="Bowman J.P."/>
        </authorList>
    </citation>
    <scope>NUCLEOTIDE SEQUENCE</scope>
    <source>
        <strain evidence="1">LMG 11547</strain>
    </source>
</reference>
<dbReference type="RefSeq" id="WP_259448787.1">
    <property type="nucleotide sequence ID" value="NZ_CP119520.1"/>
</dbReference>
<keyword evidence="2" id="KW-1185">Reference proteome</keyword>
<name>A0ABT2BX10_9BURK</name>
<organism evidence="1 2">
    <name type="scientific">Telluria mixta</name>
    <dbReference type="NCBI Taxonomy" id="34071"/>
    <lineage>
        <taxon>Bacteria</taxon>
        <taxon>Pseudomonadati</taxon>
        <taxon>Pseudomonadota</taxon>
        <taxon>Betaproteobacteria</taxon>
        <taxon>Burkholderiales</taxon>
        <taxon>Oxalobacteraceae</taxon>
        <taxon>Telluria group</taxon>
        <taxon>Telluria</taxon>
    </lineage>
</organism>
<comment type="caution">
    <text evidence="1">The sequence shown here is derived from an EMBL/GenBank/DDBJ whole genome shotgun (WGS) entry which is preliminary data.</text>
</comment>
<sequence length="94" mass="10707">MKAVELYTHLKKVIGSELKPKEIAKGQAFFWQEQRLGSNSTRVLRVHEDISGFITEIKLPVTSLRTKVVTTLPLPTTFDDVVTAVRREIDLLEK</sequence>
<dbReference type="Proteomes" id="UP001165263">
    <property type="component" value="Unassembled WGS sequence"/>
</dbReference>
<evidence type="ECO:0000313" key="2">
    <source>
        <dbReference type="Proteomes" id="UP001165263"/>
    </source>
</evidence>
<accession>A0ABT2BX10</accession>
<gene>
    <name evidence="1" type="ORF">NX786_09990</name>
</gene>
<protein>
    <submittedName>
        <fullName evidence="1">Uncharacterized protein</fullName>
    </submittedName>
</protein>